<accession>A0A2T4CBW4</accession>
<evidence type="ECO:0000313" key="2">
    <source>
        <dbReference type="Proteomes" id="UP000240760"/>
    </source>
</evidence>
<dbReference type="EMBL" id="KZ679128">
    <property type="protein sequence ID" value="PTB79053.1"/>
    <property type="molecule type" value="Genomic_DNA"/>
</dbReference>
<organism evidence="1 2">
    <name type="scientific">Trichoderma longibrachiatum ATCC 18648</name>
    <dbReference type="NCBI Taxonomy" id="983965"/>
    <lineage>
        <taxon>Eukaryota</taxon>
        <taxon>Fungi</taxon>
        <taxon>Dikarya</taxon>
        <taxon>Ascomycota</taxon>
        <taxon>Pezizomycotina</taxon>
        <taxon>Sordariomycetes</taxon>
        <taxon>Hypocreomycetidae</taxon>
        <taxon>Hypocreales</taxon>
        <taxon>Hypocreaceae</taxon>
        <taxon>Trichoderma</taxon>
    </lineage>
</organism>
<name>A0A2T4CBW4_TRILO</name>
<dbReference type="Proteomes" id="UP000240760">
    <property type="component" value="Unassembled WGS sequence"/>
</dbReference>
<reference evidence="1 2" key="1">
    <citation type="submission" date="2016-07" db="EMBL/GenBank/DDBJ databases">
        <title>Multiple horizontal gene transfer events from other fungi enriched the ability of initially mycotrophic Trichoderma (Ascomycota) to feed on dead plant biomass.</title>
        <authorList>
            <consortium name="DOE Joint Genome Institute"/>
            <person name="Aerts A."/>
            <person name="Atanasova L."/>
            <person name="Chenthamara K."/>
            <person name="Zhang J."/>
            <person name="Grujic M."/>
            <person name="Henrissat B."/>
            <person name="Kuo A."/>
            <person name="Salamov A."/>
            <person name="Lipzen A."/>
            <person name="Labutti K."/>
            <person name="Barry K."/>
            <person name="Miao Y."/>
            <person name="Rahimi M.J."/>
            <person name="Shen Q."/>
            <person name="Grigoriev I.V."/>
            <person name="Kubicek C.P."/>
            <person name="Druzhinina I.S."/>
        </authorList>
    </citation>
    <scope>NUCLEOTIDE SEQUENCE [LARGE SCALE GENOMIC DNA]</scope>
    <source>
        <strain evidence="1 2">ATCC 18648</strain>
    </source>
</reference>
<protein>
    <submittedName>
        <fullName evidence="1">Uncharacterized protein</fullName>
    </submittedName>
</protein>
<gene>
    <name evidence="1" type="ORF">M440DRAFT_1159197</name>
</gene>
<evidence type="ECO:0000313" key="1">
    <source>
        <dbReference type="EMBL" id="PTB79053.1"/>
    </source>
</evidence>
<sequence length="135" mass="15009">MATRSSRRGVSTELSLLTLSMLFSTHHRLDQASVREDGRGGGSTVSVFLTHPLDHHPCAATELPHRLHTPPLLPLPLPCPSLYRQDPVCKHLTPYSNAAISSAHDPWFLCRSTVTWTKASNHTIFLFCVDAEEQQ</sequence>
<proteinExistence type="predicted"/>
<dbReference type="AlphaFoldDB" id="A0A2T4CBW4"/>
<keyword evidence="2" id="KW-1185">Reference proteome</keyword>